<evidence type="ECO:0000256" key="6">
    <source>
        <dbReference type="ARBA" id="ARBA00022840"/>
    </source>
</evidence>
<evidence type="ECO:0000313" key="16">
    <source>
        <dbReference type="Proteomes" id="UP000247702"/>
    </source>
</evidence>
<feature type="coiled-coil region" evidence="11">
    <location>
        <begin position="1841"/>
        <end position="1868"/>
    </location>
</feature>
<evidence type="ECO:0000259" key="13">
    <source>
        <dbReference type="PROSITE" id="PS50821"/>
    </source>
</evidence>
<protein>
    <recommendedName>
        <fullName evidence="8">Peroxisomal ATPase PEX6</fullName>
    </recommendedName>
    <alternativeName>
        <fullName evidence="9">Peroxin-6</fullName>
    </alternativeName>
</protein>
<dbReference type="Gene3D" id="3.40.50.300">
    <property type="entry name" value="P-loop containing nucleotide triphosphate hydrolases"/>
    <property type="match status" value="2"/>
</dbReference>
<dbReference type="Gene3D" id="3.30.420.10">
    <property type="entry name" value="Ribonuclease H-like superfamily/Ribonuclease H"/>
    <property type="match status" value="1"/>
</dbReference>
<dbReference type="GO" id="GO:0016887">
    <property type="term" value="F:ATP hydrolysis activity"/>
    <property type="evidence" value="ECO:0007669"/>
    <property type="project" value="InterPro"/>
</dbReference>
<dbReference type="SMART" id="SM00949">
    <property type="entry name" value="PAZ"/>
    <property type="match status" value="1"/>
</dbReference>
<feature type="domain" description="Piwi" evidence="14">
    <location>
        <begin position="1717"/>
        <end position="2031"/>
    </location>
</feature>
<evidence type="ECO:0000259" key="14">
    <source>
        <dbReference type="PROSITE" id="PS50822"/>
    </source>
</evidence>
<dbReference type="Pfam" id="PF23315">
    <property type="entry name" value="PEX6_4th"/>
    <property type="match status" value="1"/>
</dbReference>
<evidence type="ECO:0000256" key="12">
    <source>
        <dbReference type="SAM" id="MobiDB-lite"/>
    </source>
</evidence>
<dbReference type="InterPro" id="IPR036397">
    <property type="entry name" value="RNaseH_sf"/>
</dbReference>
<evidence type="ECO:0000256" key="9">
    <source>
        <dbReference type="ARBA" id="ARBA00034920"/>
    </source>
</evidence>
<dbReference type="EMBL" id="BEXD01004418">
    <property type="protein sequence ID" value="GBC10827.1"/>
    <property type="molecule type" value="Genomic_DNA"/>
</dbReference>
<comment type="similarity">
    <text evidence="2">Belongs to the AAA ATPase family.</text>
</comment>
<dbReference type="InterPro" id="IPR027417">
    <property type="entry name" value="P-loop_NTPase"/>
</dbReference>
<organism evidence="15 16">
    <name type="scientific">Rhizophagus clarus</name>
    <dbReference type="NCBI Taxonomy" id="94130"/>
    <lineage>
        <taxon>Eukaryota</taxon>
        <taxon>Fungi</taxon>
        <taxon>Fungi incertae sedis</taxon>
        <taxon>Mucoromycota</taxon>
        <taxon>Glomeromycotina</taxon>
        <taxon>Glomeromycetes</taxon>
        <taxon>Glomerales</taxon>
        <taxon>Glomeraceae</taxon>
        <taxon>Rhizophagus</taxon>
    </lineage>
</organism>
<dbReference type="InterPro" id="IPR003100">
    <property type="entry name" value="PAZ_dom"/>
</dbReference>
<dbReference type="Pfam" id="PF02171">
    <property type="entry name" value="Piwi"/>
    <property type="match status" value="1"/>
</dbReference>
<evidence type="ECO:0000256" key="8">
    <source>
        <dbReference type="ARBA" id="ARBA00034811"/>
    </source>
</evidence>
<dbReference type="InterPro" id="IPR003165">
    <property type="entry name" value="Piwi"/>
</dbReference>
<dbReference type="STRING" id="94130.A0A2Z6SQZ4"/>
<dbReference type="Pfam" id="PF16488">
    <property type="entry name" value="ArgoL2"/>
    <property type="match status" value="1"/>
</dbReference>
<dbReference type="Proteomes" id="UP000247702">
    <property type="component" value="Unassembled WGS sequence"/>
</dbReference>
<feature type="domain" description="PAZ" evidence="13">
    <location>
        <begin position="1427"/>
        <end position="1549"/>
    </location>
</feature>
<dbReference type="FunFam" id="1.10.8.60:FF:000039">
    <property type="entry name" value="peroxisome biogenesis factor 6"/>
    <property type="match status" value="1"/>
</dbReference>
<keyword evidence="11" id="KW-0175">Coiled coil</keyword>
<dbReference type="SUPFAM" id="SSF53098">
    <property type="entry name" value="Ribonuclease H-like"/>
    <property type="match status" value="1"/>
</dbReference>
<keyword evidence="4" id="KW-0547">Nucleotide-binding</keyword>
<dbReference type="Pfam" id="PF17862">
    <property type="entry name" value="AAA_lid_3"/>
    <property type="match status" value="1"/>
</dbReference>
<dbReference type="Pfam" id="PF00004">
    <property type="entry name" value="AAA"/>
    <property type="match status" value="2"/>
</dbReference>
<name>A0A2Z6SQZ4_9GLOM</name>
<evidence type="ECO:0000313" key="15">
    <source>
        <dbReference type="EMBL" id="GBC10827.1"/>
    </source>
</evidence>
<reference evidence="15 16" key="1">
    <citation type="submission" date="2017-11" db="EMBL/GenBank/DDBJ databases">
        <title>The genome of Rhizophagus clarus HR1 reveals common genetic basis of auxotrophy among arbuscular mycorrhizal fungi.</title>
        <authorList>
            <person name="Kobayashi Y."/>
        </authorList>
    </citation>
    <scope>NUCLEOTIDE SEQUENCE [LARGE SCALE GENOMIC DNA]</scope>
    <source>
        <strain evidence="15 16">HR1</strain>
    </source>
</reference>
<keyword evidence="5" id="KW-0378">Hydrolase</keyword>
<keyword evidence="3" id="KW-0962">Peroxisome biogenesis</keyword>
<dbReference type="SMART" id="SM01163">
    <property type="entry name" value="DUF1785"/>
    <property type="match status" value="1"/>
</dbReference>
<keyword evidence="7" id="KW-0472">Membrane</keyword>
<dbReference type="InterPro" id="IPR045246">
    <property type="entry name" value="Piwi_ago-like"/>
</dbReference>
<dbReference type="PROSITE" id="PS50822">
    <property type="entry name" value="PIWI"/>
    <property type="match status" value="1"/>
</dbReference>
<gene>
    <name evidence="15" type="ORF">RclHR1_09930002</name>
</gene>
<evidence type="ECO:0000256" key="7">
    <source>
        <dbReference type="ARBA" id="ARBA00023136"/>
    </source>
</evidence>
<evidence type="ECO:0000256" key="4">
    <source>
        <dbReference type="ARBA" id="ARBA00022741"/>
    </source>
</evidence>
<comment type="caution">
    <text evidence="15">The sequence shown here is derived from an EMBL/GenBank/DDBJ whole genome shotgun (WGS) entry which is preliminary data.</text>
</comment>
<keyword evidence="16" id="KW-1185">Reference proteome</keyword>
<dbReference type="Pfam" id="PF02170">
    <property type="entry name" value="PAZ"/>
    <property type="match status" value="1"/>
</dbReference>
<dbReference type="PROSITE" id="PS50821">
    <property type="entry name" value="PAZ"/>
    <property type="match status" value="1"/>
</dbReference>
<dbReference type="Pfam" id="PF16486">
    <property type="entry name" value="ArgoN"/>
    <property type="match status" value="1"/>
</dbReference>
<dbReference type="Gene3D" id="2.170.260.10">
    <property type="entry name" value="paz domain"/>
    <property type="match status" value="1"/>
</dbReference>
<dbReference type="Pfam" id="PF08699">
    <property type="entry name" value="ArgoL1"/>
    <property type="match status" value="1"/>
</dbReference>
<dbReference type="PANTHER" id="PTHR22891">
    <property type="entry name" value="EUKARYOTIC TRANSLATION INITIATION FACTOR 2C"/>
    <property type="match status" value="1"/>
</dbReference>
<dbReference type="InterPro" id="IPR014811">
    <property type="entry name" value="ArgoL1"/>
</dbReference>
<dbReference type="FunFam" id="3.40.50.300:FF:000109">
    <property type="entry name" value="Peroxisomal biogenesis factor 6"/>
    <property type="match status" value="1"/>
</dbReference>
<evidence type="ECO:0000256" key="3">
    <source>
        <dbReference type="ARBA" id="ARBA00022593"/>
    </source>
</evidence>
<evidence type="ECO:0000256" key="2">
    <source>
        <dbReference type="ARBA" id="ARBA00006914"/>
    </source>
</evidence>
<dbReference type="InterPro" id="IPR047533">
    <property type="entry name" value="RecA-like_PEX6_r2"/>
</dbReference>
<dbReference type="GO" id="GO:0003723">
    <property type="term" value="F:RNA binding"/>
    <property type="evidence" value="ECO:0007669"/>
    <property type="project" value="InterPro"/>
</dbReference>
<dbReference type="GO" id="GO:0016020">
    <property type="term" value="C:membrane"/>
    <property type="evidence" value="ECO:0007669"/>
    <property type="project" value="UniProtKB-SubCell"/>
</dbReference>
<keyword evidence="6" id="KW-0067">ATP-binding</keyword>
<dbReference type="InterPro" id="IPR036085">
    <property type="entry name" value="PAZ_dom_sf"/>
</dbReference>
<dbReference type="InterPro" id="IPR012337">
    <property type="entry name" value="RNaseH-like_sf"/>
</dbReference>
<dbReference type="InterPro" id="IPR056995">
    <property type="entry name" value="PEX6_4th_dom"/>
</dbReference>
<dbReference type="InterPro" id="IPR003593">
    <property type="entry name" value="AAA+_ATPase"/>
</dbReference>
<dbReference type="CDD" id="cd02846">
    <property type="entry name" value="PAZ_argonaute_like"/>
    <property type="match status" value="1"/>
</dbReference>
<evidence type="ECO:0000256" key="1">
    <source>
        <dbReference type="ARBA" id="ARBA00004370"/>
    </source>
</evidence>
<dbReference type="InterPro" id="IPR032474">
    <property type="entry name" value="Argonaute_N"/>
</dbReference>
<dbReference type="InterPro" id="IPR041569">
    <property type="entry name" value="AAA_lid_3"/>
</dbReference>
<dbReference type="InterPro" id="IPR003959">
    <property type="entry name" value="ATPase_AAA_core"/>
</dbReference>
<proteinExistence type="inferred from homology"/>
<accession>A0A2Z6SQZ4</accession>
<dbReference type="SMART" id="SM00950">
    <property type="entry name" value="Piwi"/>
    <property type="match status" value="1"/>
</dbReference>
<sequence length="2071" mass="231499">MSSNTDSYIARIAKIQIYDDLHGSSDDYKIGLSEKLWNELIKETVEDESEVIRATLKLYICISITPLDLYLKNPLRAPKQKKLISSIFTYARLQYPDRFEDTPEEKVCYVSKDFVKQYNLRDAIEVEVKIANPIELEEVIVGALNNESYENLIKDPSAISTYFYSSSPVMVRQSQVYSIPASLIKFKVLMCNPVLQGIISTNTNFIITDLSQETLIYEEEEENNISNHDMADFCFENYLDEPNILNSKDYYMETQLALLEVNGQDTGYGSESDWTTSASSISSDEECLNNVVSISQKSTFTPQILSSPFPISLIQPTPKEREDPESRVLISLKDLSRLGIQSGSWALVSGPINDKTRLCKVYAIDISLSTIEFSYPPAYVSPLLYFNLGFSDTNKLISEQLFIQPAIRMQSSPPVAKYLVVARIAFPNCIDRAIYNVSMDGLESWFEEADRIVCEGDIFSIPIDEEAARLRPQKVEGDVETLEDIKVATVPLNPTTAVYFKISKLKPQNKKKIMMYGYGRLVDIKLTRIEQKGMVHSRVPVVKQYFGINSEIPKLPYSNSILTSPGTSYAKLYDLISSCLHPNAATLKLSCTVLLHGPRGCGKRTTVYWVAESVGVHVFEVNCFDFAGETDAKTEMSLRTRLEKAVTCSPCVFLLCHVDALAKKSAVLETGQEPTISTILQDCFKQLVTNFQNIGYPVLVVGTTGDIDKIPASVIGCFRHEIAFEAPSEPSRLAILERLTSDTPLAPDVSLSSLATQTAALVPKDLVDLVARAGLASLERVETSLKKTNQSVKEVDIVQAGIALTAADFENALNKARASYSDSIGAPKIPNVTWDDVGGLADVKNDILDTIQLPLEHPELFAIGMKKRSGILLYGPPGTGKTLLAKAVATSCSLNFFSVKGPELLNMYIGESEANVRRVFQRARDAKPCVIFFDELDSVAPKRGEKGDSGGVMDRIVSQLLAELDGMGQGGGAADVFVIGATNRPDLLDPALLRPGRFDKLLYLGVSQDHESQLKIIQALTRKFRLHPSLDLEVIAKKCPFNYTGADFYALCSDAMLKAMSRTAEAIETKVAEINANSSSKFPKPINSQYYLNHLATSEDTLVEVNQNDFDRALAELVPSVSEKELEHYKMVKMRFTQQEAKKFEKSNEQNLLVGEEYSNINIIDGGGGTMEFIGNNNEKSQEDKKGNKYTLMASGATKAAANIGMIVAKRPEKPGNAGKVVELKTNFIAVSTEFKYPKVHYYSFEVTDLKKKKAGRKDSQKVFEQMKKNQKFGAKALPVFDGGQVYSISQLDIGHRKETRSHSVKVPVDADGSGREKDLRVEIKYQGEIDLSPIGDYVKENSTSAWDGNVQSNLTVLNAFANNKVRLSFLSVGRKAIFPPSRDNRPIFLPGGVEMKQGFYQSVRPGWGKLTINVDICATTFYPAGPIIDLIPKIIKSKFDRHEKTRDELRRGLDRREIDTLNRFFRNVMIFVTHRTDNRKPKHRVSYIDSQPADQARFKQGNKEITIAQYFKDTYKHTLQFGRLPCIVVNKPDKTKVFFPLEVCEICPGQRYEDKLSDDARREMVQKTAIKPWERFDRIETAIKEIFRHQKDENLRSIGMDVNPEFIKVKGRVIQPPRLTNGTDIVPDGGRWDLRRFIKCPRLYNWSVMVFENRNYAPLEMVRNAIKQLCSSLSERGMDVYPDPPIEYGNPQGGYDKSLLLAAQKARITRDRPAQLIICVIQKKVLGASGIHAIIKRICGTQLGVISQCIVANNMKGQNPSRWRQICGNISLKINGKLGGKNCVLADRELNFGTSKPYMVFGADVFHPGREDKGRPSVAAVCASVDKTVTRYVGRHSMNLKIKNEIIENLEGMAVELLNQFQRENNILPFQIVFYRDGVAEGQFQHVVQKEVEALKRAFNRVYGEKGEKAQKPQLTFIVVQKRHHARFMPVQRGDSDRSGNCKPGTIVDTGIVVPQEFDFYLQSHASPLGTARPTHYHVLLNEANFPVDAIQTLTYKLCHLSARCNLAISHVTPVHYAHHIANQAKHFVSWDGASSGRSGSSGGRGGDTVPNTTKCEKMKSGIENEMFFV</sequence>
<dbReference type="InterPro" id="IPR003960">
    <property type="entry name" value="ATPase_AAA_CS"/>
</dbReference>
<dbReference type="Gene3D" id="3.40.50.2300">
    <property type="match status" value="1"/>
</dbReference>
<comment type="subcellular location">
    <subcellularLocation>
        <location evidence="1">Membrane</location>
    </subcellularLocation>
</comment>
<dbReference type="Gene3D" id="1.10.8.60">
    <property type="match status" value="2"/>
</dbReference>
<dbReference type="PROSITE" id="PS00674">
    <property type="entry name" value="AAA"/>
    <property type="match status" value="1"/>
</dbReference>
<evidence type="ECO:0000256" key="10">
    <source>
        <dbReference type="ARBA" id="ARBA00048778"/>
    </source>
</evidence>
<dbReference type="GO" id="GO:0007031">
    <property type="term" value="P:peroxisome organization"/>
    <property type="evidence" value="ECO:0007669"/>
    <property type="project" value="UniProtKB-KW"/>
</dbReference>
<evidence type="ECO:0000256" key="5">
    <source>
        <dbReference type="ARBA" id="ARBA00022801"/>
    </source>
</evidence>
<comment type="catalytic activity">
    <reaction evidence="10">
        <text>ATP + H2O = ADP + phosphate + H(+)</text>
        <dbReference type="Rhea" id="RHEA:13065"/>
        <dbReference type="ChEBI" id="CHEBI:15377"/>
        <dbReference type="ChEBI" id="CHEBI:15378"/>
        <dbReference type="ChEBI" id="CHEBI:30616"/>
        <dbReference type="ChEBI" id="CHEBI:43474"/>
        <dbReference type="ChEBI" id="CHEBI:456216"/>
    </reaction>
    <physiologicalReaction direction="left-to-right" evidence="10">
        <dbReference type="Rhea" id="RHEA:13066"/>
    </physiologicalReaction>
</comment>
<dbReference type="GO" id="GO:0005524">
    <property type="term" value="F:ATP binding"/>
    <property type="evidence" value="ECO:0007669"/>
    <property type="project" value="UniProtKB-KW"/>
</dbReference>
<dbReference type="SMART" id="SM00382">
    <property type="entry name" value="AAA"/>
    <property type="match status" value="2"/>
</dbReference>
<dbReference type="CDD" id="cd04657">
    <property type="entry name" value="Piwi_ago-like"/>
    <property type="match status" value="1"/>
</dbReference>
<evidence type="ECO:0000256" key="11">
    <source>
        <dbReference type="SAM" id="Coils"/>
    </source>
</evidence>
<feature type="region of interest" description="Disordered" evidence="12">
    <location>
        <begin position="2034"/>
        <end position="2055"/>
    </location>
</feature>
<dbReference type="SUPFAM" id="SSF52540">
    <property type="entry name" value="P-loop containing nucleoside triphosphate hydrolases"/>
    <property type="match status" value="2"/>
</dbReference>
<dbReference type="SUPFAM" id="SSF101690">
    <property type="entry name" value="PAZ domain"/>
    <property type="match status" value="1"/>
</dbReference>
<dbReference type="CDD" id="cd19527">
    <property type="entry name" value="RecA-like_PEX6_r2"/>
    <property type="match status" value="1"/>
</dbReference>
<dbReference type="InterPro" id="IPR032472">
    <property type="entry name" value="ArgoL2"/>
</dbReference>